<dbReference type="InterPro" id="IPR036388">
    <property type="entry name" value="WH-like_DNA-bd_sf"/>
</dbReference>
<dbReference type="SUPFAM" id="SSF88946">
    <property type="entry name" value="Sigma2 domain of RNA polymerase sigma factors"/>
    <property type="match status" value="1"/>
</dbReference>
<reference evidence="7 8" key="1">
    <citation type="journal article" date="2018" name="Int. J. Syst. Evol. Microbiol.">
        <title>Zhouia spongiae sp. nov., isolated from a marine sponge.</title>
        <authorList>
            <person name="Zhuang L."/>
            <person name="Lin B."/>
            <person name="Qin F."/>
            <person name="Luo L."/>
        </authorList>
    </citation>
    <scope>NUCLEOTIDE SEQUENCE [LARGE SCALE GENOMIC DNA]</scope>
    <source>
        <strain evidence="7 8">HN-Y44</strain>
    </source>
</reference>
<feature type="domain" description="RNA polymerase sigma factor 70 region 4 type 2" evidence="6">
    <location>
        <begin position="112"/>
        <end position="164"/>
    </location>
</feature>
<gene>
    <name evidence="7" type="ORF">MQE36_04785</name>
</gene>
<evidence type="ECO:0000259" key="5">
    <source>
        <dbReference type="Pfam" id="PF04542"/>
    </source>
</evidence>
<evidence type="ECO:0000313" key="8">
    <source>
        <dbReference type="Proteomes" id="UP000829476"/>
    </source>
</evidence>
<proteinExistence type="inferred from homology"/>
<evidence type="ECO:0000256" key="4">
    <source>
        <dbReference type="ARBA" id="ARBA00023163"/>
    </source>
</evidence>
<keyword evidence="4" id="KW-0804">Transcription</keyword>
<dbReference type="EMBL" id="CP094326">
    <property type="protein sequence ID" value="UNY99664.1"/>
    <property type="molecule type" value="Genomic_DNA"/>
</dbReference>
<dbReference type="SUPFAM" id="SSF88659">
    <property type="entry name" value="Sigma3 and sigma4 domains of RNA polymerase sigma factors"/>
    <property type="match status" value="1"/>
</dbReference>
<name>A0ABY3YPG2_9FLAO</name>
<dbReference type="InterPro" id="IPR007627">
    <property type="entry name" value="RNA_pol_sigma70_r2"/>
</dbReference>
<evidence type="ECO:0000256" key="3">
    <source>
        <dbReference type="ARBA" id="ARBA00023082"/>
    </source>
</evidence>
<evidence type="ECO:0000256" key="2">
    <source>
        <dbReference type="ARBA" id="ARBA00023015"/>
    </source>
</evidence>
<dbReference type="Proteomes" id="UP000829476">
    <property type="component" value="Chromosome"/>
</dbReference>
<dbReference type="NCBIfam" id="TIGR02937">
    <property type="entry name" value="sigma70-ECF"/>
    <property type="match status" value="1"/>
</dbReference>
<dbReference type="Pfam" id="PF08281">
    <property type="entry name" value="Sigma70_r4_2"/>
    <property type="match status" value="1"/>
</dbReference>
<dbReference type="InterPro" id="IPR014284">
    <property type="entry name" value="RNA_pol_sigma-70_dom"/>
</dbReference>
<dbReference type="Gene3D" id="1.10.1740.10">
    <property type="match status" value="1"/>
</dbReference>
<keyword evidence="8" id="KW-1185">Reference proteome</keyword>
<keyword evidence="3" id="KW-0731">Sigma factor</keyword>
<dbReference type="InterPro" id="IPR039425">
    <property type="entry name" value="RNA_pol_sigma-70-like"/>
</dbReference>
<evidence type="ECO:0000259" key="6">
    <source>
        <dbReference type="Pfam" id="PF08281"/>
    </source>
</evidence>
<comment type="similarity">
    <text evidence="1">Belongs to the sigma-70 factor family. ECF subfamily.</text>
</comment>
<sequence>MSLEELIDRCKQSDRKAQEELYRLFCNKLYSLCLKYSRNEAQAQDNLQDSFVTIFNKIDQYSFKGSFEGWLKRITINTSLQKYRSEGVFDIVSEVAEEDGTVEIEDNDISLDYLLAIIQELPDRYRITFNLYVLDGYSHKEIAGMLNITEGTSKSNLARARANLKERIEQDHLKKKVNSI</sequence>
<evidence type="ECO:0000313" key="7">
    <source>
        <dbReference type="EMBL" id="UNY99664.1"/>
    </source>
</evidence>
<dbReference type="InterPro" id="IPR013324">
    <property type="entry name" value="RNA_pol_sigma_r3/r4-like"/>
</dbReference>
<dbReference type="Pfam" id="PF04542">
    <property type="entry name" value="Sigma70_r2"/>
    <property type="match status" value="1"/>
</dbReference>
<evidence type="ECO:0000256" key="1">
    <source>
        <dbReference type="ARBA" id="ARBA00010641"/>
    </source>
</evidence>
<protein>
    <submittedName>
        <fullName evidence="7">RNA polymerase sigma factor</fullName>
    </submittedName>
</protein>
<dbReference type="InterPro" id="IPR013249">
    <property type="entry name" value="RNA_pol_sigma70_r4_t2"/>
</dbReference>
<dbReference type="CDD" id="cd06171">
    <property type="entry name" value="Sigma70_r4"/>
    <property type="match status" value="1"/>
</dbReference>
<dbReference type="Gene3D" id="1.10.10.10">
    <property type="entry name" value="Winged helix-like DNA-binding domain superfamily/Winged helix DNA-binding domain"/>
    <property type="match status" value="1"/>
</dbReference>
<feature type="domain" description="RNA polymerase sigma-70 region 2" evidence="5">
    <location>
        <begin position="21"/>
        <end position="86"/>
    </location>
</feature>
<accession>A0ABY3YPG2</accession>
<dbReference type="InterPro" id="IPR013325">
    <property type="entry name" value="RNA_pol_sigma_r2"/>
</dbReference>
<dbReference type="PANTHER" id="PTHR43133:SF46">
    <property type="entry name" value="RNA POLYMERASE SIGMA-70 FACTOR ECF SUBFAMILY"/>
    <property type="match status" value="1"/>
</dbReference>
<dbReference type="PANTHER" id="PTHR43133">
    <property type="entry name" value="RNA POLYMERASE ECF-TYPE SIGMA FACTO"/>
    <property type="match status" value="1"/>
</dbReference>
<dbReference type="RefSeq" id="WP_242938037.1">
    <property type="nucleotide sequence ID" value="NZ_CP094326.1"/>
</dbReference>
<keyword evidence="2" id="KW-0805">Transcription regulation</keyword>
<organism evidence="7 8">
    <name type="scientific">Zhouia spongiae</name>
    <dbReference type="NCBI Taxonomy" id="2202721"/>
    <lineage>
        <taxon>Bacteria</taxon>
        <taxon>Pseudomonadati</taxon>
        <taxon>Bacteroidota</taxon>
        <taxon>Flavobacteriia</taxon>
        <taxon>Flavobacteriales</taxon>
        <taxon>Flavobacteriaceae</taxon>
        <taxon>Zhouia</taxon>
    </lineage>
</organism>